<dbReference type="InterPro" id="IPR036388">
    <property type="entry name" value="WH-like_DNA-bd_sf"/>
</dbReference>
<comment type="function">
    <text evidence="5">Modulates RecA activity.</text>
</comment>
<comment type="similarity">
    <text evidence="2 5">Belongs to the RecX family.</text>
</comment>
<evidence type="ECO:0000313" key="9">
    <source>
        <dbReference type="Proteomes" id="UP001321481"/>
    </source>
</evidence>
<evidence type="ECO:0000256" key="3">
    <source>
        <dbReference type="ARBA" id="ARBA00018111"/>
    </source>
</evidence>
<sequence>MTMERGGERETLAPVIPLFGAAQPAAPNTNTPAADTSTERMPQPDSDRWHATWIERGQSTSDARASTHPVFARRGLDAVPDDAPDDEVLAADAERDLLRKLRTRSLSLREARAALGARDLDPATIEEIVARFESMGYLDDAALAEQLIDKATSRKAQGRQAIAQTLSQRGIPRDVIDIALDAQPDDDAARALEFARGKARSLAGLEHDVALRRLVGQLARRGYGAVALSTARQALEETAKPRHGVRFE</sequence>
<organism evidence="8 9">
    <name type="scientific">Microbacterium dauci</name>
    <dbReference type="NCBI Taxonomy" id="3048008"/>
    <lineage>
        <taxon>Bacteria</taxon>
        <taxon>Bacillati</taxon>
        <taxon>Actinomycetota</taxon>
        <taxon>Actinomycetes</taxon>
        <taxon>Micrococcales</taxon>
        <taxon>Microbacteriaceae</taxon>
        <taxon>Microbacterium</taxon>
    </lineage>
</organism>
<evidence type="ECO:0000256" key="5">
    <source>
        <dbReference type="HAMAP-Rule" id="MF_01114"/>
    </source>
</evidence>
<proteinExistence type="inferred from homology"/>
<dbReference type="InterPro" id="IPR003783">
    <property type="entry name" value="Regulatory_RecX"/>
</dbReference>
<dbReference type="EMBL" id="JASJND010000006">
    <property type="protein sequence ID" value="MDJ1115032.1"/>
    <property type="molecule type" value="Genomic_DNA"/>
</dbReference>
<feature type="region of interest" description="Disordered" evidence="6">
    <location>
        <begin position="1"/>
        <end position="45"/>
    </location>
</feature>
<dbReference type="Pfam" id="PF02631">
    <property type="entry name" value="RecX_HTH2"/>
    <property type="match status" value="1"/>
</dbReference>
<evidence type="ECO:0000259" key="7">
    <source>
        <dbReference type="Pfam" id="PF02631"/>
    </source>
</evidence>
<protein>
    <recommendedName>
        <fullName evidence="3 5">Regulatory protein RecX</fullName>
    </recommendedName>
</protein>
<evidence type="ECO:0000256" key="4">
    <source>
        <dbReference type="ARBA" id="ARBA00022490"/>
    </source>
</evidence>
<comment type="subcellular location">
    <subcellularLocation>
        <location evidence="1 5">Cytoplasm</location>
    </subcellularLocation>
</comment>
<keyword evidence="4 5" id="KW-0963">Cytoplasm</keyword>
<evidence type="ECO:0000256" key="2">
    <source>
        <dbReference type="ARBA" id="ARBA00009695"/>
    </source>
</evidence>
<dbReference type="PANTHER" id="PTHR33602">
    <property type="entry name" value="REGULATORY PROTEIN RECX FAMILY PROTEIN"/>
    <property type="match status" value="1"/>
</dbReference>
<feature type="domain" description="RecX second three-helical" evidence="7">
    <location>
        <begin position="139"/>
        <end position="180"/>
    </location>
</feature>
<feature type="compositionally biased region" description="Basic and acidic residues" evidence="6">
    <location>
        <begin position="1"/>
        <end position="11"/>
    </location>
</feature>
<dbReference type="RefSeq" id="WP_283716682.1">
    <property type="nucleotide sequence ID" value="NZ_JASJND010000006.1"/>
</dbReference>
<keyword evidence="9" id="KW-1185">Reference proteome</keyword>
<dbReference type="Proteomes" id="UP001321481">
    <property type="component" value="Unassembled WGS sequence"/>
</dbReference>
<name>A0ABT6ZFT7_9MICO</name>
<accession>A0ABT6ZFT7</accession>
<feature type="compositionally biased region" description="Low complexity" evidence="6">
    <location>
        <begin position="21"/>
        <end position="34"/>
    </location>
</feature>
<comment type="caution">
    <text evidence="8">The sequence shown here is derived from an EMBL/GenBank/DDBJ whole genome shotgun (WGS) entry which is preliminary data.</text>
</comment>
<evidence type="ECO:0000256" key="6">
    <source>
        <dbReference type="SAM" id="MobiDB-lite"/>
    </source>
</evidence>
<evidence type="ECO:0000256" key="1">
    <source>
        <dbReference type="ARBA" id="ARBA00004496"/>
    </source>
</evidence>
<dbReference type="PANTHER" id="PTHR33602:SF1">
    <property type="entry name" value="REGULATORY PROTEIN RECX FAMILY PROTEIN"/>
    <property type="match status" value="1"/>
</dbReference>
<dbReference type="InterPro" id="IPR053924">
    <property type="entry name" value="RecX_HTH_2nd"/>
</dbReference>
<dbReference type="HAMAP" id="MF_01114">
    <property type="entry name" value="RecX"/>
    <property type="match status" value="1"/>
</dbReference>
<dbReference type="Gene3D" id="1.10.10.10">
    <property type="entry name" value="Winged helix-like DNA-binding domain superfamily/Winged helix DNA-binding domain"/>
    <property type="match status" value="1"/>
</dbReference>
<gene>
    <name evidence="5" type="primary">recX</name>
    <name evidence="8" type="ORF">QNI14_11285</name>
</gene>
<reference evidence="8 9" key="1">
    <citation type="submission" date="2023-05" db="EMBL/GenBank/DDBJ databases">
        <title>Microbacterium dauci sp.nov., Isolated from Carrot Rhizosphere Soil.</title>
        <authorList>
            <person name="Xiao Z."/>
            <person name="Zheng J."/>
        </authorList>
    </citation>
    <scope>NUCLEOTIDE SEQUENCE [LARGE SCALE GENOMIC DNA]</scope>
    <source>
        <strain evidence="8 9">LX3-4</strain>
    </source>
</reference>
<evidence type="ECO:0000313" key="8">
    <source>
        <dbReference type="EMBL" id="MDJ1115032.1"/>
    </source>
</evidence>